<organism evidence="1 2">
    <name type="scientific">Linum trigynum</name>
    <dbReference type="NCBI Taxonomy" id="586398"/>
    <lineage>
        <taxon>Eukaryota</taxon>
        <taxon>Viridiplantae</taxon>
        <taxon>Streptophyta</taxon>
        <taxon>Embryophyta</taxon>
        <taxon>Tracheophyta</taxon>
        <taxon>Spermatophyta</taxon>
        <taxon>Magnoliopsida</taxon>
        <taxon>eudicotyledons</taxon>
        <taxon>Gunneridae</taxon>
        <taxon>Pentapetalae</taxon>
        <taxon>rosids</taxon>
        <taxon>fabids</taxon>
        <taxon>Malpighiales</taxon>
        <taxon>Linaceae</taxon>
        <taxon>Linum</taxon>
    </lineage>
</organism>
<name>A0AAV2E0W6_9ROSI</name>
<protein>
    <submittedName>
        <fullName evidence="1">Uncharacterized protein</fullName>
    </submittedName>
</protein>
<keyword evidence="2" id="KW-1185">Reference proteome</keyword>
<gene>
    <name evidence="1" type="ORF">LTRI10_LOCUS20929</name>
</gene>
<sequence>MCPTIVASESHDALSFVGTISRIMQPQENKVKAAKWAEPFLGTIGTKRIPTVKDKLVVVTHIRSLSATAVEAYETSKTAIIAHIVLVQKNDGFLLSGHRGWVSWEENEVNWAADVFKGSSPKNAAAKLTWVTLISMLWGQGCKIVYAVCNVERLLTEVKKEVCILFPDAAGMKLWLWRL</sequence>
<accession>A0AAV2E0W6</accession>
<dbReference type="AlphaFoldDB" id="A0AAV2E0W6"/>
<dbReference type="Proteomes" id="UP001497516">
    <property type="component" value="Chromosome 3"/>
</dbReference>
<evidence type="ECO:0000313" key="1">
    <source>
        <dbReference type="EMBL" id="CAL1379409.1"/>
    </source>
</evidence>
<reference evidence="1 2" key="1">
    <citation type="submission" date="2024-04" db="EMBL/GenBank/DDBJ databases">
        <authorList>
            <person name="Fracassetti M."/>
        </authorList>
    </citation>
    <scope>NUCLEOTIDE SEQUENCE [LARGE SCALE GENOMIC DNA]</scope>
</reference>
<evidence type="ECO:0000313" key="2">
    <source>
        <dbReference type="Proteomes" id="UP001497516"/>
    </source>
</evidence>
<dbReference type="EMBL" id="OZ034816">
    <property type="protein sequence ID" value="CAL1379409.1"/>
    <property type="molecule type" value="Genomic_DNA"/>
</dbReference>
<proteinExistence type="predicted"/>